<comment type="caution">
    <text evidence="1">The sequence shown here is derived from an EMBL/GenBank/DDBJ whole genome shotgun (WGS) entry which is preliminary data.</text>
</comment>
<dbReference type="RefSeq" id="WP_265356249.1">
    <property type="nucleotide sequence ID" value="NZ_JAMQPS010000003.1"/>
</dbReference>
<name>A0AAW5V6R7_9LEPT</name>
<gene>
    <name evidence="1" type="ORF">ND810_13275</name>
</gene>
<dbReference type="EMBL" id="JAMQQD010000004">
    <property type="protein sequence ID" value="MCW7516135.1"/>
    <property type="molecule type" value="Genomic_DNA"/>
</dbReference>
<evidence type="ECO:0000313" key="1">
    <source>
        <dbReference type="EMBL" id="MCW7516135.1"/>
    </source>
</evidence>
<reference evidence="1" key="1">
    <citation type="submission" date="2022-06" db="EMBL/GenBank/DDBJ databases">
        <title>Leptospira isolates from biofilms formed at urban environments.</title>
        <authorList>
            <person name="Ribeiro P.S."/>
            <person name="Sousa T."/>
            <person name="Carvalho N."/>
            <person name="Aburjaile F."/>
            <person name="Neves F."/>
            <person name="Oliveira D."/>
            <person name="Blanco L."/>
            <person name="Lima J."/>
            <person name="Costa F."/>
            <person name="Brenig B."/>
            <person name="Soares S."/>
            <person name="Ramos R."/>
            <person name="Goes-Neto A."/>
            <person name="Matiuzzi M."/>
            <person name="Azevedo V."/>
            <person name="Ristow P."/>
        </authorList>
    </citation>
    <scope>NUCLEOTIDE SEQUENCE</scope>
    <source>
        <strain evidence="1">VSF7</strain>
    </source>
</reference>
<dbReference type="Proteomes" id="UP001209694">
    <property type="component" value="Unassembled WGS sequence"/>
</dbReference>
<accession>A0AAW5V6R7</accession>
<evidence type="ECO:0008006" key="3">
    <source>
        <dbReference type="Google" id="ProtNLM"/>
    </source>
</evidence>
<organism evidence="1 2">
    <name type="scientific">Leptospira levettii</name>
    <dbReference type="NCBI Taxonomy" id="2023178"/>
    <lineage>
        <taxon>Bacteria</taxon>
        <taxon>Pseudomonadati</taxon>
        <taxon>Spirochaetota</taxon>
        <taxon>Spirochaetia</taxon>
        <taxon>Leptospirales</taxon>
        <taxon>Leptospiraceae</taxon>
        <taxon>Leptospira</taxon>
    </lineage>
</organism>
<proteinExistence type="predicted"/>
<protein>
    <recommendedName>
        <fullName evidence="3">Lipoprotein</fullName>
    </recommendedName>
</protein>
<sequence>MNRIILTIFISILLFQCRIFKPSSLDPSEDIGSLQALLRFLALADAFNTQSQSVLFMKFTDSNGTPYANGVIEYFVYNEADENGVATSPYGESGNVQTYTATLDTSGRAFLFFSERGIANISLKNVSNTFIGTASFRIYNGITKQLFSIYKQTGNAQYVLEDLANYRNRLATNFTFTPLGSANGRQFIYLEVQTRFIAADQNTSIGYIASSSDGEYYDSVTKIDDVTIEKNVTYEIILKISKPVFNGSEYVFFLSEEKRDYSPPNNFQSNRNLALRISAFSTPNSAKAFNLPLNSNLFLFRPDNMPWIYPVLYFGNGRYMIPPTLYSAVETRPTLLNSNFEVNQDMVSGFSCNLADQNFNAVGFQIVNFSGIEYLQCPISTTLPSQVLQVRSIDGNTLSNRIVDFNGTPYGFESYPFYIRGKFVSTFGSPPVAYTINASDYLLSSPTLYRNSSAISGFNSSINNGNSSSVLRTIKSSNNSDYFILSSNPTFAAPTIEIFRSIDDLVSVTAIPTIPSTITEYSTTITNQEQLQSFKGLLNYSYAISASTGVGNLPVFLTRFTKDDGTWESLPKLIKIK</sequence>
<dbReference type="AlphaFoldDB" id="A0AAW5V6R7"/>
<evidence type="ECO:0000313" key="2">
    <source>
        <dbReference type="Proteomes" id="UP001209694"/>
    </source>
</evidence>